<name>A0ABV5B3P2_9BACL</name>
<organism evidence="2 3">
    <name type="scientific">Paenibacillus enshidis</name>
    <dbReference type="NCBI Taxonomy" id="1458439"/>
    <lineage>
        <taxon>Bacteria</taxon>
        <taxon>Bacillati</taxon>
        <taxon>Bacillota</taxon>
        <taxon>Bacilli</taxon>
        <taxon>Bacillales</taxon>
        <taxon>Paenibacillaceae</taxon>
        <taxon>Paenibacillus</taxon>
    </lineage>
</organism>
<dbReference type="PANTHER" id="PTHR34047:SF8">
    <property type="entry name" value="PROTEIN YKFC"/>
    <property type="match status" value="1"/>
</dbReference>
<proteinExistence type="predicted"/>
<dbReference type="EMBL" id="JBHHMI010000057">
    <property type="protein sequence ID" value="MFB5270011.1"/>
    <property type="molecule type" value="Genomic_DNA"/>
</dbReference>
<evidence type="ECO:0000313" key="3">
    <source>
        <dbReference type="Proteomes" id="UP001580346"/>
    </source>
</evidence>
<keyword evidence="2" id="KW-0548">Nucleotidyltransferase</keyword>
<dbReference type="PANTHER" id="PTHR34047">
    <property type="entry name" value="NUCLEAR INTRON MATURASE 1, MITOCHONDRIAL-RELATED"/>
    <property type="match status" value="1"/>
</dbReference>
<keyword evidence="2" id="KW-0808">Transferase</keyword>
<dbReference type="Proteomes" id="UP001580346">
    <property type="component" value="Unassembled WGS sequence"/>
</dbReference>
<gene>
    <name evidence="2" type="ORF">ACE41H_24960</name>
</gene>
<dbReference type="SUPFAM" id="SSF56672">
    <property type="entry name" value="DNA/RNA polymerases"/>
    <property type="match status" value="1"/>
</dbReference>
<dbReference type="CDD" id="cd01646">
    <property type="entry name" value="RT_Bac_retron_I"/>
    <property type="match status" value="1"/>
</dbReference>
<sequence length="517" mass="60641">MKLKEESIRWAINHLIKEKDTDLFPSPKEIYVFDKHKEAVIKRLKDLDISQHKFSPSRRFVIPKEELSYRVATQLDPIDSLLLAAITYEFGSKIEHRRRRVSEDTVFSYRFNPLENGIFYSNESSWNDFWKACLQKSEIKKYVVQMDISDFYNQIYHHTMENQLTESGLPNQVTKFIIRLLEHLTMTVSRGIPIGPHSSHLLAESTLIPIDDSLSVRGVDFCRYADDIFVFCNTEKEAKIAIYNMAGILDKQQRLILQKQKTKILTTEDFIPYCEQMLNDNPMNENEDKMIKVLKKYTAGLYQAFNYRRLNDDEIDCFSAENIEELIEEYLEIDDPDFKKIRWFYRRLSQLGIPTGIEFTIKNINRLMPAISDICHYLISASEYFEDDFLVLGDNLMKILEDPLINANEYFYIAIVNLFASNSNLNHLTKLLELFQNSAPEIKRKIIFAAYEAKASSWIRELKESYSGLDPWSRRALLIACSILPEDEKEHYLKHIKKTHTLSVTEEILIEWALKKG</sequence>
<keyword evidence="2" id="KW-0695">RNA-directed DNA polymerase</keyword>
<dbReference type="RefSeq" id="WP_375358278.1">
    <property type="nucleotide sequence ID" value="NZ_JBHHMI010000057.1"/>
</dbReference>
<dbReference type="InterPro" id="IPR000477">
    <property type="entry name" value="RT_dom"/>
</dbReference>
<dbReference type="InterPro" id="IPR051083">
    <property type="entry name" value="GrpII_Intron_Splice-Mob/Def"/>
</dbReference>
<keyword evidence="3" id="KW-1185">Reference proteome</keyword>
<evidence type="ECO:0000259" key="1">
    <source>
        <dbReference type="PROSITE" id="PS50878"/>
    </source>
</evidence>
<evidence type="ECO:0000313" key="2">
    <source>
        <dbReference type="EMBL" id="MFB5270011.1"/>
    </source>
</evidence>
<feature type="domain" description="Reverse transcriptase" evidence="1">
    <location>
        <begin position="43"/>
        <end position="278"/>
    </location>
</feature>
<accession>A0ABV5B3P2</accession>
<reference evidence="2 3" key="1">
    <citation type="submission" date="2024-09" db="EMBL/GenBank/DDBJ databases">
        <title>Paenibacillus zeirhizospherea sp. nov., isolated from surface of the maize (Zea mays) roots in a horticulture field, Hungary.</title>
        <authorList>
            <person name="Marton D."/>
            <person name="Farkas M."/>
            <person name="Bedics A."/>
            <person name="Toth E."/>
            <person name="Tancsics A."/>
            <person name="Boka K."/>
            <person name="Maroti G."/>
            <person name="Kriszt B."/>
            <person name="Cserhati M."/>
        </authorList>
    </citation>
    <scope>NUCLEOTIDE SEQUENCE [LARGE SCALE GENOMIC DNA]</scope>
    <source>
        <strain evidence="2 3">KCTC 33519</strain>
    </source>
</reference>
<dbReference type="GO" id="GO:0003964">
    <property type="term" value="F:RNA-directed DNA polymerase activity"/>
    <property type="evidence" value="ECO:0007669"/>
    <property type="project" value="UniProtKB-KW"/>
</dbReference>
<comment type="caution">
    <text evidence="2">The sequence shown here is derived from an EMBL/GenBank/DDBJ whole genome shotgun (WGS) entry which is preliminary data.</text>
</comment>
<dbReference type="PROSITE" id="PS50878">
    <property type="entry name" value="RT_POL"/>
    <property type="match status" value="1"/>
</dbReference>
<dbReference type="Pfam" id="PF00078">
    <property type="entry name" value="RVT_1"/>
    <property type="match status" value="1"/>
</dbReference>
<protein>
    <submittedName>
        <fullName evidence="2">RNA-directed DNA polymerase</fullName>
    </submittedName>
</protein>
<dbReference type="InterPro" id="IPR043502">
    <property type="entry name" value="DNA/RNA_pol_sf"/>
</dbReference>